<reference evidence="1 2" key="1">
    <citation type="journal article" date="2018" name="Genome Biol. Evol.">
        <title>Multiple Roots of Fruiting Body Formation in Amoebozoa.</title>
        <authorList>
            <person name="Hillmann F."/>
            <person name="Forbes G."/>
            <person name="Novohradska S."/>
            <person name="Ferling I."/>
            <person name="Riege K."/>
            <person name="Groth M."/>
            <person name="Westermann M."/>
            <person name="Marz M."/>
            <person name="Spaller T."/>
            <person name="Winckler T."/>
            <person name="Schaap P."/>
            <person name="Glockner G."/>
        </authorList>
    </citation>
    <scope>NUCLEOTIDE SEQUENCE [LARGE SCALE GENOMIC DNA]</scope>
    <source>
        <strain evidence="1 2">Jena</strain>
    </source>
</reference>
<evidence type="ECO:0000313" key="1">
    <source>
        <dbReference type="EMBL" id="PRP85903.1"/>
    </source>
</evidence>
<organism evidence="1 2">
    <name type="scientific">Planoprotostelium fungivorum</name>
    <dbReference type="NCBI Taxonomy" id="1890364"/>
    <lineage>
        <taxon>Eukaryota</taxon>
        <taxon>Amoebozoa</taxon>
        <taxon>Evosea</taxon>
        <taxon>Variosea</taxon>
        <taxon>Cavosteliida</taxon>
        <taxon>Cavosteliaceae</taxon>
        <taxon>Planoprotostelium</taxon>
    </lineage>
</organism>
<dbReference type="Proteomes" id="UP000241769">
    <property type="component" value="Unassembled WGS sequence"/>
</dbReference>
<dbReference type="AlphaFoldDB" id="A0A2P6NPM4"/>
<sequence length="91" mass="10434">MSSERTTFFPQVAAYVTPGRNISEHDKVLVGQSGRSENMDKELKGFLNRQIVYNPDLQYFPVDEMKSLDIRSKVIMSTNSSLNLLTDTRFE</sequence>
<name>A0A2P6NPM4_9EUKA</name>
<protein>
    <submittedName>
        <fullName evidence="1">Uncharacterized protein</fullName>
    </submittedName>
</protein>
<gene>
    <name evidence="1" type="ORF">PROFUN_06025</name>
</gene>
<dbReference type="InParanoid" id="A0A2P6NPM4"/>
<proteinExistence type="predicted"/>
<dbReference type="EMBL" id="MDYQ01000037">
    <property type="protein sequence ID" value="PRP85903.1"/>
    <property type="molecule type" value="Genomic_DNA"/>
</dbReference>
<accession>A0A2P6NPM4</accession>
<evidence type="ECO:0000313" key="2">
    <source>
        <dbReference type="Proteomes" id="UP000241769"/>
    </source>
</evidence>
<keyword evidence="2" id="KW-1185">Reference proteome</keyword>
<comment type="caution">
    <text evidence="1">The sequence shown here is derived from an EMBL/GenBank/DDBJ whole genome shotgun (WGS) entry which is preliminary data.</text>
</comment>